<dbReference type="Proteomes" id="UP001281147">
    <property type="component" value="Unassembled WGS sequence"/>
</dbReference>
<accession>A0ACC3MJK6</accession>
<gene>
    <name evidence="1" type="ORF">LTR37_018101</name>
</gene>
<evidence type="ECO:0000313" key="2">
    <source>
        <dbReference type="Proteomes" id="UP001281147"/>
    </source>
</evidence>
<evidence type="ECO:0000313" key="1">
    <source>
        <dbReference type="EMBL" id="KAK3696130.1"/>
    </source>
</evidence>
<protein>
    <submittedName>
        <fullName evidence="1">Uncharacterized protein</fullName>
    </submittedName>
</protein>
<organism evidence="1 2">
    <name type="scientific">Vermiconidia calcicola</name>
    <dbReference type="NCBI Taxonomy" id="1690605"/>
    <lineage>
        <taxon>Eukaryota</taxon>
        <taxon>Fungi</taxon>
        <taxon>Dikarya</taxon>
        <taxon>Ascomycota</taxon>
        <taxon>Pezizomycotina</taxon>
        <taxon>Dothideomycetes</taxon>
        <taxon>Dothideomycetidae</taxon>
        <taxon>Mycosphaerellales</taxon>
        <taxon>Extremaceae</taxon>
        <taxon>Vermiconidia</taxon>
    </lineage>
</organism>
<keyword evidence="2" id="KW-1185">Reference proteome</keyword>
<reference evidence="1" key="1">
    <citation type="submission" date="2023-07" db="EMBL/GenBank/DDBJ databases">
        <title>Black Yeasts Isolated from many extreme environments.</title>
        <authorList>
            <person name="Coleine C."/>
            <person name="Stajich J.E."/>
            <person name="Selbmann L."/>
        </authorList>
    </citation>
    <scope>NUCLEOTIDE SEQUENCE</scope>
    <source>
        <strain evidence="1">CCFEE 5714</strain>
    </source>
</reference>
<comment type="caution">
    <text evidence="1">The sequence shown here is derived from an EMBL/GenBank/DDBJ whole genome shotgun (WGS) entry which is preliminary data.</text>
</comment>
<name>A0ACC3MJK6_9PEZI</name>
<sequence>MDLIKWLVQDATTRAQDLSLLMRPKWLSETTRSAADAAGLVALADLETTALRTALTGTSSLFDAFILCPGLHRQQDAPDLSKGEYPACAAMTTGYVFRVENEATVLQLQRQAKTGHLTTLSVSSTSQDSVDLRRSYKLLLDYSLRADSICYSCAVALSITIFAVLLMLKDWWAVTSMTLLICVRFINVVVLQRRAALGWKGKREPGVQGDLLVLLSQDRWVRMRGAVDDLKAVTSGQWLRKPSSIESSLVSLATLLAYINAGLASNARSQGKSLLVMLLLSSAALLGLANQKTEKFHMYGRIIRMEKAPVKYARRLHLASELIKEAGRNDWAIRLGMVQPESTDGRMEQDMGPKMM</sequence>
<dbReference type="EMBL" id="JAUTXU010000246">
    <property type="protein sequence ID" value="KAK3696130.1"/>
    <property type="molecule type" value="Genomic_DNA"/>
</dbReference>
<proteinExistence type="predicted"/>